<dbReference type="PROSITE" id="PS50994">
    <property type="entry name" value="INTEGRASE"/>
    <property type="match status" value="1"/>
</dbReference>
<comment type="caution">
    <text evidence="9">The sequence shown here is derived from an EMBL/GenBank/DDBJ whole genome shotgun (WGS) entry which is preliminary data.</text>
</comment>
<dbReference type="Proteomes" id="UP001497472">
    <property type="component" value="Unassembled WGS sequence"/>
</dbReference>
<dbReference type="InterPro" id="IPR036397">
    <property type="entry name" value="RNaseH_sf"/>
</dbReference>
<dbReference type="SUPFAM" id="SSF56672">
    <property type="entry name" value="DNA/RNA polymerases"/>
    <property type="match status" value="1"/>
</dbReference>
<dbReference type="InterPro" id="IPR050951">
    <property type="entry name" value="Retrovirus_Pol_polyprotein"/>
</dbReference>
<feature type="domain" description="Integrase catalytic" evidence="8">
    <location>
        <begin position="520"/>
        <end position="677"/>
    </location>
</feature>
<organism evidence="9 10">
    <name type="scientific">Leptosia nina</name>
    <dbReference type="NCBI Taxonomy" id="320188"/>
    <lineage>
        <taxon>Eukaryota</taxon>
        <taxon>Metazoa</taxon>
        <taxon>Ecdysozoa</taxon>
        <taxon>Arthropoda</taxon>
        <taxon>Hexapoda</taxon>
        <taxon>Insecta</taxon>
        <taxon>Pterygota</taxon>
        <taxon>Neoptera</taxon>
        <taxon>Endopterygota</taxon>
        <taxon>Lepidoptera</taxon>
        <taxon>Glossata</taxon>
        <taxon>Ditrysia</taxon>
        <taxon>Papilionoidea</taxon>
        <taxon>Pieridae</taxon>
        <taxon>Pierinae</taxon>
        <taxon>Leptosia</taxon>
    </lineage>
</organism>
<evidence type="ECO:0000313" key="9">
    <source>
        <dbReference type="EMBL" id="CAK1549317.1"/>
    </source>
</evidence>
<keyword evidence="3" id="KW-0548">Nucleotidyltransferase</keyword>
<dbReference type="Pfam" id="PF00665">
    <property type="entry name" value="rve"/>
    <property type="match status" value="1"/>
</dbReference>
<keyword evidence="7" id="KW-0695">RNA-directed DNA polymerase</keyword>
<evidence type="ECO:0000259" key="8">
    <source>
        <dbReference type="PROSITE" id="PS50994"/>
    </source>
</evidence>
<dbReference type="Gene3D" id="3.30.70.270">
    <property type="match status" value="2"/>
</dbReference>
<dbReference type="InterPro" id="IPR001584">
    <property type="entry name" value="Integrase_cat-core"/>
</dbReference>
<dbReference type="GO" id="GO:0042575">
    <property type="term" value="C:DNA polymerase complex"/>
    <property type="evidence" value="ECO:0007669"/>
    <property type="project" value="UniProtKB-ARBA"/>
</dbReference>
<dbReference type="InterPro" id="IPR012337">
    <property type="entry name" value="RNaseH-like_sf"/>
</dbReference>
<dbReference type="FunFam" id="3.30.70.270:FF:000026">
    <property type="entry name" value="Transposon Ty3-G Gag-Pol polyprotein"/>
    <property type="match status" value="1"/>
</dbReference>
<dbReference type="Gene3D" id="1.10.340.70">
    <property type="match status" value="1"/>
</dbReference>
<dbReference type="PANTHER" id="PTHR37984">
    <property type="entry name" value="PROTEIN CBG26694"/>
    <property type="match status" value="1"/>
</dbReference>
<evidence type="ECO:0000256" key="5">
    <source>
        <dbReference type="ARBA" id="ARBA00022759"/>
    </source>
</evidence>
<dbReference type="EMBL" id="CAVLEF010000011">
    <property type="protein sequence ID" value="CAK1549317.1"/>
    <property type="molecule type" value="Genomic_DNA"/>
</dbReference>
<sequence>MTPDLYGSRLLDIHAQKLSQHLDWDAHTAFHIPDGRGREKMDSAVLEGLLIAIKDAVSGNRGEDDVVLPPFDPDKNDNGAESWCNNIDTIAKDRGWSSITTVSKAGKTLKGSALLWFETWDPDEEIEQGLQYLERTIEALCLSGFTINLKKCKFFVQEIDYLGRHISSDGVRPSNDKVKALTGSPVPSTVKEVRQFMGLASYFRKFIPEFASRTASITNLTKKNQKWQWGPEQDAAREYIINHLTSKPLLNIFDPSLKTELHTDASSLGYGAILLQKKDNQCRVIAYFSKRTSPAESRYPSYELETLAIFNALKQFRIYLLGITFTIITDCNSIKATMNKKDISPRVARWWTYMQDFTFDIVYKKGKFVTHVDYLSRNAVSTSIESSKEINVINESNAPPSWLHSAQNNDPETQSLLEKVRTGDIDGNRYKIVNDLLLYKNENGDIPKFFIPKGYRLSLLRLFHDQNSHVGYDKTLNKISENFWFPNLAAFTKKYIEHCLVCVEGKSHSGPKQGFLHPLKKNIPFHTLHLDCTGPFKVSSEGYKHLLIIVDGFTKYCILKPLKTLNGQELVPILRENLTLFGTPTLIITDRGTNFTSDHVKLLLREMQIEHHMIATGTPRSNGQAEKYIGTIINMLTTTVTDSSEWPSVLWKIQQSLNTTIQKSTGFAPTRLLIGCDGNIPSVQARLDEIQCRDSIQDIDVETDRVLARQRLKGAAEKYKKRFDSTRRNNIIFNIGDIVYVNQAHRRHDKLSPKFKGPYKIINLLEHDRVYLKGLNTLRNITVAKEKLRLWPGEWIEQNCSFEESLLL</sequence>
<gene>
    <name evidence="9" type="ORF">LNINA_LOCUS8627</name>
</gene>
<dbReference type="GO" id="GO:0003964">
    <property type="term" value="F:RNA-directed DNA polymerase activity"/>
    <property type="evidence" value="ECO:0007669"/>
    <property type="project" value="UniProtKB-KW"/>
</dbReference>
<dbReference type="PANTHER" id="PTHR37984:SF5">
    <property type="entry name" value="PROTEIN NYNRIN-LIKE"/>
    <property type="match status" value="1"/>
</dbReference>
<dbReference type="CDD" id="cd09274">
    <property type="entry name" value="RNase_HI_RT_Ty3"/>
    <property type="match status" value="1"/>
</dbReference>
<dbReference type="InterPro" id="IPR043502">
    <property type="entry name" value="DNA/RNA_pol_sf"/>
</dbReference>
<evidence type="ECO:0000256" key="2">
    <source>
        <dbReference type="ARBA" id="ARBA00022679"/>
    </source>
</evidence>
<dbReference type="GO" id="GO:0003676">
    <property type="term" value="F:nucleic acid binding"/>
    <property type="evidence" value="ECO:0007669"/>
    <property type="project" value="InterPro"/>
</dbReference>
<keyword evidence="10" id="KW-1185">Reference proteome</keyword>
<dbReference type="AlphaFoldDB" id="A0AAV1JIF9"/>
<accession>A0AAV1JIF9</accession>
<dbReference type="Pfam" id="PF17921">
    <property type="entry name" value="Integrase_H2C2"/>
    <property type="match status" value="1"/>
</dbReference>
<evidence type="ECO:0000256" key="6">
    <source>
        <dbReference type="ARBA" id="ARBA00022801"/>
    </source>
</evidence>
<protein>
    <recommendedName>
        <fullName evidence="1">RNA-directed DNA polymerase</fullName>
        <ecNumber evidence="1">2.7.7.49</ecNumber>
    </recommendedName>
</protein>
<keyword evidence="6" id="KW-0378">Hydrolase</keyword>
<dbReference type="Pfam" id="PF17917">
    <property type="entry name" value="RT_RNaseH"/>
    <property type="match status" value="1"/>
</dbReference>
<dbReference type="SUPFAM" id="SSF53098">
    <property type="entry name" value="Ribonuclease H-like"/>
    <property type="match status" value="1"/>
</dbReference>
<dbReference type="InterPro" id="IPR043128">
    <property type="entry name" value="Rev_trsase/Diguanyl_cyclase"/>
</dbReference>
<keyword evidence="4" id="KW-0540">Nuclease</keyword>
<evidence type="ECO:0000256" key="1">
    <source>
        <dbReference type="ARBA" id="ARBA00012493"/>
    </source>
</evidence>
<reference evidence="9 10" key="1">
    <citation type="submission" date="2023-11" db="EMBL/GenBank/DDBJ databases">
        <authorList>
            <person name="Okamura Y."/>
        </authorList>
    </citation>
    <scope>NUCLEOTIDE SEQUENCE [LARGE SCALE GENOMIC DNA]</scope>
</reference>
<dbReference type="GO" id="GO:0016787">
    <property type="term" value="F:hydrolase activity"/>
    <property type="evidence" value="ECO:0007669"/>
    <property type="project" value="UniProtKB-KW"/>
</dbReference>
<dbReference type="GO" id="GO:0015074">
    <property type="term" value="P:DNA integration"/>
    <property type="evidence" value="ECO:0007669"/>
    <property type="project" value="InterPro"/>
</dbReference>
<evidence type="ECO:0000256" key="7">
    <source>
        <dbReference type="ARBA" id="ARBA00022918"/>
    </source>
</evidence>
<evidence type="ECO:0000256" key="3">
    <source>
        <dbReference type="ARBA" id="ARBA00022695"/>
    </source>
</evidence>
<dbReference type="InterPro" id="IPR041588">
    <property type="entry name" value="Integrase_H2C2"/>
</dbReference>
<name>A0AAV1JIF9_9NEOP</name>
<keyword evidence="2" id="KW-0808">Transferase</keyword>
<evidence type="ECO:0000313" key="10">
    <source>
        <dbReference type="Proteomes" id="UP001497472"/>
    </source>
</evidence>
<dbReference type="GO" id="GO:0004519">
    <property type="term" value="F:endonuclease activity"/>
    <property type="evidence" value="ECO:0007669"/>
    <property type="project" value="UniProtKB-KW"/>
</dbReference>
<keyword evidence="5" id="KW-0255">Endonuclease</keyword>
<dbReference type="Gene3D" id="3.30.420.10">
    <property type="entry name" value="Ribonuclease H-like superfamily/Ribonuclease H"/>
    <property type="match status" value="1"/>
</dbReference>
<dbReference type="InterPro" id="IPR041373">
    <property type="entry name" value="RT_RNaseH"/>
</dbReference>
<dbReference type="EC" id="2.7.7.49" evidence="1"/>
<proteinExistence type="predicted"/>
<evidence type="ECO:0000256" key="4">
    <source>
        <dbReference type="ARBA" id="ARBA00022722"/>
    </source>
</evidence>